<evidence type="ECO:0000256" key="1">
    <source>
        <dbReference type="ARBA" id="ARBA00022475"/>
    </source>
</evidence>
<keyword evidence="4 5" id="KW-0472">Membrane</keyword>
<sequence length="197" mass="21049">MSSDPIPTLPDVSELPPRASRGITRSAAVAAIVAAMVAKLAFFLWLDRPLGCDCGRIWAVPSQPRLNSQVMLDPYTLLHVVFGALLALGLMRLRPRWTGWTLLMTIVVSSTIWELAENLPMIVQLFNYDAGDPLAYHGDSLVNATADTVAAVLGAGLARVLPVPVVLLGALVVELSLSLWIGDGFIIATLRAIPGLS</sequence>
<evidence type="ECO:0000313" key="6">
    <source>
        <dbReference type="EMBL" id="MFC0202126.1"/>
    </source>
</evidence>
<dbReference type="EMBL" id="JBHLWQ010000172">
    <property type="protein sequence ID" value="MFC0202126.1"/>
    <property type="molecule type" value="Genomic_DNA"/>
</dbReference>
<feature type="transmembrane region" description="Helical" evidence="5">
    <location>
        <begin position="72"/>
        <end position="90"/>
    </location>
</feature>
<feature type="transmembrane region" description="Helical" evidence="5">
    <location>
        <begin position="97"/>
        <end position="116"/>
    </location>
</feature>
<gene>
    <name evidence="6" type="ORF">ACFFIZ_17895</name>
</gene>
<organism evidence="6 7">
    <name type="scientific">Paracoccus rhizosphaerae</name>
    <dbReference type="NCBI Taxonomy" id="1133347"/>
    <lineage>
        <taxon>Bacteria</taxon>
        <taxon>Pseudomonadati</taxon>
        <taxon>Pseudomonadota</taxon>
        <taxon>Alphaproteobacteria</taxon>
        <taxon>Rhodobacterales</taxon>
        <taxon>Paracoccaceae</taxon>
        <taxon>Paracoccus</taxon>
    </lineage>
</organism>
<name>A0ABV6CMZ3_9RHOB</name>
<keyword evidence="1" id="KW-1003">Cell membrane</keyword>
<reference evidence="6 7" key="1">
    <citation type="submission" date="2024-09" db="EMBL/GenBank/DDBJ databases">
        <authorList>
            <person name="Sun Q."/>
            <person name="Mori K."/>
        </authorList>
    </citation>
    <scope>NUCLEOTIDE SEQUENCE [LARGE SCALE GENOMIC DNA]</scope>
    <source>
        <strain evidence="6 7">CCM 7904</strain>
    </source>
</reference>
<dbReference type="Pfam" id="PF10755">
    <property type="entry name" value="DUF2585"/>
    <property type="match status" value="1"/>
</dbReference>
<evidence type="ECO:0000256" key="4">
    <source>
        <dbReference type="ARBA" id="ARBA00023136"/>
    </source>
</evidence>
<feature type="transmembrane region" description="Helical" evidence="5">
    <location>
        <begin position="27"/>
        <end position="46"/>
    </location>
</feature>
<feature type="transmembrane region" description="Helical" evidence="5">
    <location>
        <begin position="161"/>
        <end position="181"/>
    </location>
</feature>
<comment type="caution">
    <text evidence="6">The sequence shown here is derived from an EMBL/GenBank/DDBJ whole genome shotgun (WGS) entry which is preliminary data.</text>
</comment>
<evidence type="ECO:0000256" key="5">
    <source>
        <dbReference type="SAM" id="Phobius"/>
    </source>
</evidence>
<dbReference type="InterPro" id="IPR019691">
    <property type="entry name" value="DUF2585"/>
</dbReference>
<keyword evidence="3 5" id="KW-1133">Transmembrane helix</keyword>
<keyword evidence="2 5" id="KW-0812">Transmembrane</keyword>
<evidence type="ECO:0000313" key="7">
    <source>
        <dbReference type="Proteomes" id="UP001589795"/>
    </source>
</evidence>
<proteinExistence type="predicted"/>
<evidence type="ECO:0000256" key="2">
    <source>
        <dbReference type="ARBA" id="ARBA00022692"/>
    </source>
</evidence>
<keyword evidence="7" id="KW-1185">Reference proteome</keyword>
<dbReference type="RefSeq" id="WP_265507501.1">
    <property type="nucleotide sequence ID" value="NZ_JAOTBE010000033.1"/>
</dbReference>
<protein>
    <submittedName>
        <fullName evidence="6">DUF2585 family protein</fullName>
    </submittedName>
</protein>
<dbReference type="Proteomes" id="UP001589795">
    <property type="component" value="Unassembled WGS sequence"/>
</dbReference>
<evidence type="ECO:0000256" key="3">
    <source>
        <dbReference type="ARBA" id="ARBA00022989"/>
    </source>
</evidence>
<accession>A0ABV6CMZ3</accession>